<proteinExistence type="predicted"/>
<protein>
    <submittedName>
        <fullName evidence="2">Transposase</fullName>
    </submittedName>
</protein>
<organism evidence="2 3">
    <name type="scientific">Paraburkholderia megapolitana</name>
    <dbReference type="NCBI Taxonomy" id="420953"/>
    <lineage>
        <taxon>Bacteria</taxon>
        <taxon>Pseudomonadati</taxon>
        <taxon>Pseudomonadota</taxon>
        <taxon>Betaproteobacteria</taxon>
        <taxon>Burkholderiales</taxon>
        <taxon>Burkholderiaceae</taxon>
        <taxon>Paraburkholderia</taxon>
    </lineage>
</organism>
<dbReference type="GO" id="GO:0004803">
    <property type="term" value="F:transposase activity"/>
    <property type="evidence" value="ECO:0007669"/>
    <property type="project" value="InterPro"/>
</dbReference>
<name>A0A1I3WGF8_9BURK</name>
<dbReference type="GO" id="GO:0003677">
    <property type="term" value="F:DNA binding"/>
    <property type="evidence" value="ECO:0007669"/>
    <property type="project" value="InterPro"/>
</dbReference>
<dbReference type="Pfam" id="PF01527">
    <property type="entry name" value="HTH_Tnp_1"/>
    <property type="match status" value="1"/>
</dbReference>
<dbReference type="GO" id="GO:0006313">
    <property type="term" value="P:DNA transposition"/>
    <property type="evidence" value="ECO:0007669"/>
    <property type="project" value="InterPro"/>
</dbReference>
<dbReference type="InterPro" id="IPR009057">
    <property type="entry name" value="Homeodomain-like_sf"/>
</dbReference>
<evidence type="ECO:0000313" key="2">
    <source>
        <dbReference type="EMBL" id="SFK06648.1"/>
    </source>
</evidence>
<dbReference type="Proteomes" id="UP000199548">
    <property type="component" value="Unassembled WGS sequence"/>
</dbReference>
<dbReference type="STRING" id="420953.SAMN05192543_1221"/>
<dbReference type="SUPFAM" id="SSF46689">
    <property type="entry name" value="Homeodomain-like"/>
    <property type="match status" value="1"/>
</dbReference>
<reference evidence="2 3" key="1">
    <citation type="submission" date="2016-10" db="EMBL/GenBank/DDBJ databases">
        <authorList>
            <person name="de Groot N.N."/>
        </authorList>
    </citation>
    <scope>NUCLEOTIDE SEQUENCE [LARGE SCALE GENOMIC DNA]</scope>
    <source>
        <strain evidence="2 3">LMG 23650</strain>
    </source>
</reference>
<evidence type="ECO:0000313" key="3">
    <source>
        <dbReference type="Proteomes" id="UP000199548"/>
    </source>
</evidence>
<dbReference type="NCBIfam" id="NF047595">
    <property type="entry name" value="IS66_ISRel24_TnpA"/>
    <property type="match status" value="1"/>
</dbReference>
<keyword evidence="3" id="KW-1185">Reference proteome</keyword>
<evidence type="ECO:0000256" key="1">
    <source>
        <dbReference type="SAM" id="MobiDB-lite"/>
    </source>
</evidence>
<dbReference type="OrthoDB" id="9800877at2"/>
<gene>
    <name evidence="2" type="ORF">SAMN05192543_1221</name>
</gene>
<dbReference type="AlphaFoldDB" id="A0A1I3WGF8"/>
<dbReference type="RefSeq" id="WP_091020679.1">
    <property type="nucleotide sequence ID" value="NZ_CP041744.1"/>
</dbReference>
<feature type="region of interest" description="Disordered" evidence="1">
    <location>
        <begin position="99"/>
        <end position="119"/>
    </location>
</feature>
<dbReference type="EMBL" id="FOQU01000022">
    <property type="protein sequence ID" value="SFK06648.1"/>
    <property type="molecule type" value="Genomic_DNA"/>
</dbReference>
<accession>A0A1I3WGF8</accession>
<dbReference type="InterPro" id="IPR002514">
    <property type="entry name" value="Transposase_8"/>
</dbReference>
<sequence>MTENDLTFLPLRVTRVGVGGKRSFDPAGKRRLVDACLQPGASLSGLALKAGVNANQLRKWVRLREQQTACARVNSAVGFPAFVPVVAIDDAAPVPATAPVARPTPELDRADLSSPATQGARLSARLPNGVKLELECSGHDAALVSAMIAALGAC</sequence>